<dbReference type="PANTHER" id="PTHR47985:SF41">
    <property type="entry name" value="SERINE_THREONINE-PROTEIN KINASE PBL5-RELATED"/>
    <property type="match status" value="1"/>
</dbReference>
<evidence type="ECO:0000259" key="13">
    <source>
        <dbReference type="PROSITE" id="PS50011"/>
    </source>
</evidence>
<evidence type="ECO:0000256" key="2">
    <source>
        <dbReference type="ARBA" id="ARBA00022475"/>
    </source>
</evidence>
<evidence type="ECO:0000256" key="8">
    <source>
        <dbReference type="ARBA" id="ARBA00023136"/>
    </source>
</evidence>
<evidence type="ECO:0000256" key="11">
    <source>
        <dbReference type="RuleBase" id="RU000304"/>
    </source>
</evidence>
<dbReference type="InterPro" id="IPR008271">
    <property type="entry name" value="Ser/Thr_kinase_AS"/>
</dbReference>
<comment type="subcellular location">
    <subcellularLocation>
        <location evidence="1">Cell membrane</location>
        <topology evidence="1">Lipid-anchor</topology>
    </subcellularLocation>
</comment>
<dbReference type="PROSITE" id="PS00108">
    <property type="entry name" value="PROTEIN_KINASE_ST"/>
    <property type="match status" value="1"/>
</dbReference>
<evidence type="ECO:0000256" key="4">
    <source>
        <dbReference type="ARBA" id="ARBA00022679"/>
    </source>
</evidence>
<keyword evidence="6" id="KW-0418">Kinase</keyword>
<accession>A0ABR2C8N0</accession>
<evidence type="ECO:0000256" key="10">
    <source>
        <dbReference type="PROSITE-ProRule" id="PRU10141"/>
    </source>
</evidence>
<feature type="region of interest" description="Disordered" evidence="12">
    <location>
        <begin position="324"/>
        <end position="348"/>
    </location>
</feature>
<evidence type="ECO:0000256" key="7">
    <source>
        <dbReference type="ARBA" id="ARBA00022840"/>
    </source>
</evidence>
<dbReference type="PROSITE" id="PS50011">
    <property type="entry name" value="PROTEIN_KINASE_DOM"/>
    <property type="match status" value="1"/>
</dbReference>
<keyword evidence="15" id="KW-1185">Reference proteome</keyword>
<evidence type="ECO:0000256" key="5">
    <source>
        <dbReference type="ARBA" id="ARBA00022741"/>
    </source>
</evidence>
<keyword evidence="3 11" id="KW-0723">Serine/threonine-protein kinase</keyword>
<evidence type="ECO:0000313" key="15">
    <source>
        <dbReference type="Proteomes" id="UP001472677"/>
    </source>
</evidence>
<dbReference type="PROSITE" id="PS00107">
    <property type="entry name" value="PROTEIN_KINASE_ATP"/>
    <property type="match status" value="1"/>
</dbReference>
<dbReference type="EMBL" id="JBBPBM010000063">
    <property type="protein sequence ID" value="KAK8515760.1"/>
    <property type="molecule type" value="Genomic_DNA"/>
</dbReference>
<feature type="domain" description="Protein kinase" evidence="13">
    <location>
        <begin position="77"/>
        <end position="371"/>
    </location>
</feature>
<keyword evidence="8" id="KW-0472">Membrane</keyword>
<evidence type="ECO:0000256" key="9">
    <source>
        <dbReference type="ARBA" id="ARBA00023288"/>
    </source>
</evidence>
<keyword evidence="9" id="KW-0449">Lipoprotein</keyword>
<keyword evidence="2" id="KW-1003">Cell membrane</keyword>
<evidence type="ECO:0000256" key="6">
    <source>
        <dbReference type="ARBA" id="ARBA00022777"/>
    </source>
</evidence>
<dbReference type="SMART" id="SM00220">
    <property type="entry name" value="S_TKc"/>
    <property type="match status" value="1"/>
</dbReference>
<dbReference type="Pfam" id="PF00069">
    <property type="entry name" value="Pkinase"/>
    <property type="match status" value="1"/>
</dbReference>
<evidence type="ECO:0000256" key="1">
    <source>
        <dbReference type="ARBA" id="ARBA00004193"/>
    </source>
</evidence>
<evidence type="ECO:0000256" key="3">
    <source>
        <dbReference type="ARBA" id="ARBA00022527"/>
    </source>
</evidence>
<keyword evidence="5 10" id="KW-0547">Nucleotide-binding</keyword>
<evidence type="ECO:0000256" key="12">
    <source>
        <dbReference type="SAM" id="MobiDB-lite"/>
    </source>
</evidence>
<proteinExistence type="inferred from homology"/>
<dbReference type="InterPro" id="IPR000719">
    <property type="entry name" value="Prot_kinase_dom"/>
</dbReference>
<sequence>MGPYIFAGDFLVHLLEDKLEASARGTVRKEEVANHEQLSMDVKKLNLDDEISKDGGESSKRAHSFTFEELTVATGNFQSRCFLGSGGFGKVYKGLLEKTYQVVAVKQLDHNGLQGIKEFAVEVLTLSMVEHPNLVKLIGFCAEGDQRLLVYEYMPLGSLENNLLNLQPDQKPLDWNTRMKIAAGAAKGLEYLHVQLEPPIIYRDLKCSNILLGDGYHPKLSDFGLAKVGPSGDQTHVSTRVMGTYGYCAPDYAMTGQLTFKSDIYSLGVVLLELITGRKAIDHSRECGEENLVAWARPMFKERKNFSRMVDPLLQGQYPVRASQKYDPSNLVPSSQESMPSSSKNMYDDIEPVPEIVADLGGQEAGKNRSK</sequence>
<evidence type="ECO:0000313" key="14">
    <source>
        <dbReference type="EMBL" id="KAK8515760.1"/>
    </source>
</evidence>
<reference evidence="14 15" key="1">
    <citation type="journal article" date="2024" name="G3 (Bethesda)">
        <title>Genome assembly of Hibiscus sabdariffa L. provides insights into metabolisms of medicinal natural products.</title>
        <authorList>
            <person name="Kim T."/>
        </authorList>
    </citation>
    <scope>NUCLEOTIDE SEQUENCE [LARGE SCALE GENOMIC DNA]</scope>
    <source>
        <strain evidence="14">TK-2024</strain>
        <tissue evidence="14">Old leaves</tissue>
    </source>
</reference>
<gene>
    <name evidence="14" type="ORF">V6N12_075785</name>
</gene>
<dbReference type="PANTHER" id="PTHR47985">
    <property type="entry name" value="OS07G0668900 PROTEIN"/>
    <property type="match status" value="1"/>
</dbReference>
<dbReference type="InterPro" id="IPR011009">
    <property type="entry name" value="Kinase-like_dom_sf"/>
</dbReference>
<feature type="binding site" evidence="10">
    <location>
        <position position="106"/>
    </location>
    <ligand>
        <name>ATP</name>
        <dbReference type="ChEBI" id="CHEBI:30616"/>
    </ligand>
</feature>
<dbReference type="SUPFAM" id="SSF56112">
    <property type="entry name" value="Protein kinase-like (PK-like)"/>
    <property type="match status" value="1"/>
</dbReference>
<protein>
    <recommendedName>
        <fullName evidence="13">Protein kinase domain-containing protein</fullName>
    </recommendedName>
</protein>
<organism evidence="14 15">
    <name type="scientific">Hibiscus sabdariffa</name>
    <name type="common">roselle</name>
    <dbReference type="NCBI Taxonomy" id="183260"/>
    <lineage>
        <taxon>Eukaryota</taxon>
        <taxon>Viridiplantae</taxon>
        <taxon>Streptophyta</taxon>
        <taxon>Embryophyta</taxon>
        <taxon>Tracheophyta</taxon>
        <taxon>Spermatophyta</taxon>
        <taxon>Magnoliopsida</taxon>
        <taxon>eudicotyledons</taxon>
        <taxon>Gunneridae</taxon>
        <taxon>Pentapetalae</taxon>
        <taxon>rosids</taxon>
        <taxon>malvids</taxon>
        <taxon>Malvales</taxon>
        <taxon>Malvaceae</taxon>
        <taxon>Malvoideae</taxon>
        <taxon>Hibiscus</taxon>
    </lineage>
</organism>
<comment type="caution">
    <text evidence="14">The sequence shown here is derived from an EMBL/GenBank/DDBJ whole genome shotgun (WGS) entry which is preliminary data.</text>
</comment>
<dbReference type="Gene3D" id="3.30.200.20">
    <property type="entry name" value="Phosphorylase Kinase, domain 1"/>
    <property type="match status" value="1"/>
</dbReference>
<comment type="similarity">
    <text evidence="11">Belongs to the protein kinase superfamily.</text>
</comment>
<name>A0ABR2C8N0_9ROSI</name>
<dbReference type="Gene3D" id="1.10.510.10">
    <property type="entry name" value="Transferase(Phosphotransferase) domain 1"/>
    <property type="match status" value="1"/>
</dbReference>
<keyword evidence="7 10" id="KW-0067">ATP-binding</keyword>
<dbReference type="InterPro" id="IPR017441">
    <property type="entry name" value="Protein_kinase_ATP_BS"/>
</dbReference>
<dbReference type="Proteomes" id="UP001472677">
    <property type="component" value="Unassembled WGS sequence"/>
</dbReference>
<feature type="compositionally biased region" description="Low complexity" evidence="12">
    <location>
        <begin position="334"/>
        <end position="343"/>
    </location>
</feature>
<keyword evidence="4" id="KW-0808">Transferase</keyword>